<evidence type="ECO:0000313" key="2">
    <source>
        <dbReference type="Proteomes" id="UP000192521"/>
    </source>
</evidence>
<keyword evidence="2" id="KW-1185">Reference proteome</keyword>
<dbReference type="EMBL" id="MWPR01000034">
    <property type="protein sequence ID" value="ORJ48772.1"/>
    <property type="molecule type" value="Genomic_DNA"/>
</dbReference>
<proteinExistence type="predicted"/>
<evidence type="ECO:0000313" key="1">
    <source>
        <dbReference type="EMBL" id="ORJ48772.1"/>
    </source>
</evidence>
<comment type="caution">
    <text evidence="1">The sequence shown here is derived from an EMBL/GenBank/DDBJ whole genome shotgun (WGS) entry which is preliminary data.</text>
</comment>
<organism evidence="1 2">
    <name type="scientific">Kluyvera intermedia</name>
    <name type="common">Enterobacter intermedius</name>
    <dbReference type="NCBI Taxonomy" id="61648"/>
    <lineage>
        <taxon>Bacteria</taxon>
        <taxon>Pseudomonadati</taxon>
        <taxon>Pseudomonadota</taxon>
        <taxon>Gammaproteobacteria</taxon>
        <taxon>Enterobacterales</taxon>
        <taxon>Enterobacteriaceae</taxon>
        <taxon>Kluyvera</taxon>
    </lineage>
</organism>
<sequence length="68" mass="7861">MRRLHDNGVCEGGKPEGRPLLFKTREMMKPGDNDKADIGKNRGLRVLQWSHRGYAFFVSIYEPSDILR</sequence>
<name>A0ABX3UBL0_KLUIN</name>
<protein>
    <submittedName>
        <fullName evidence="1">Uncharacterized protein</fullName>
    </submittedName>
</protein>
<gene>
    <name evidence="1" type="ORF">B2M27_19075</name>
</gene>
<reference evidence="1 2" key="1">
    <citation type="submission" date="2017-02" db="EMBL/GenBank/DDBJ databases">
        <title>Draft genome sequence of a Kluyvera intermedia isolate from a patient with a pancreatic abscess.</title>
        <authorList>
            <person name="Thele R."/>
        </authorList>
    </citation>
    <scope>NUCLEOTIDE SEQUENCE [LARGE SCALE GENOMIC DNA]</scope>
    <source>
        <strain evidence="1 2">FOSA7093</strain>
    </source>
</reference>
<accession>A0ABX3UBL0</accession>
<dbReference type="Proteomes" id="UP000192521">
    <property type="component" value="Unassembled WGS sequence"/>
</dbReference>